<dbReference type="GO" id="GO:1990281">
    <property type="term" value="C:efflux pump complex"/>
    <property type="evidence" value="ECO:0007669"/>
    <property type="project" value="TreeGrafter"/>
</dbReference>
<keyword evidence="4" id="KW-1134">Transmembrane beta strand</keyword>
<dbReference type="SUPFAM" id="SSF56954">
    <property type="entry name" value="Outer membrane efflux proteins (OEP)"/>
    <property type="match status" value="1"/>
</dbReference>
<keyword evidence="7" id="KW-0998">Cell outer membrane</keyword>
<dbReference type="Gene3D" id="1.20.1600.10">
    <property type="entry name" value="Outer membrane efflux proteins (OEP)"/>
    <property type="match status" value="1"/>
</dbReference>
<dbReference type="GO" id="GO:0015562">
    <property type="term" value="F:efflux transmembrane transporter activity"/>
    <property type="evidence" value="ECO:0007669"/>
    <property type="project" value="InterPro"/>
</dbReference>
<name>A0A4Z0Q108_9BACT</name>
<dbReference type="GO" id="GO:0015288">
    <property type="term" value="F:porin activity"/>
    <property type="evidence" value="ECO:0007669"/>
    <property type="project" value="TreeGrafter"/>
</dbReference>
<dbReference type="PANTHER" id="PTHR30026:SF20">
    <property type="entry name" value="OUTER MEMBRANE PROTEIN TOLC"/>
    <property type="match status" value="1"/>
</dbReference>
<keyword evidence="5" id="KW-0812">Transmembrane</keyword>
<evidence type="ECO:0000256" key="7">
    <source>
        <dbReference type="ARBA" id="ARBA00023237"/>
    </source>
</evidence>
<dbReference type="InterPro" id="IPR003423">
    <property type="entry name" value="OMP_efflux"/>
</dbReference>
<organism evidence="8 9">
    <name type="scientific">Hymenobacter metallicola</name>
    <dbReference type="NCBI Taxonomy" id="2563114"/>
    <lineage>
        <taxon>Bacteria</taxon>
        <taxon>Pseudomonadati</taxon>
        <taxon>Bacteroidota</taxon>
        <taxon>Cytophagia</taxon>
        <taxon>Cytophagales</taxon>
        <taxon>Hymenobacteraceae</taxon>
        <taxon>Hymenobacter</taxon>
    </lineage>
</organism>
<proteinExistence type="inferred from homology"/>
<keyword evidence="6" id="KW-0472">Membrane</keyword>
<comment type="similarity">
    <text evidence="2">Belongs to the outer membrane factor (OMF) (TC 1.B.17) family.</text>
</comment>
<dbReference type="PANTHER" id="PTHR30026">
    <property type="entry name" value="OUTER MEMBRANE PROTEIN TOLC"/>
    <property type="match status" value="1"/>
</dbReference>
<comment type="subcellular location">
    <subcellularLocation>
        <location evidence="1">Cell outer membrane</location>
    </subcellularLocation>
</comment>
<evidence type="ECO:0000256" key="2">
    <source>
        <dbReference type="ARBA" id="ARBA00007613"/>
    </source>
</evidence>
<reference evidence="8 9" key="1">
    <citation type="submission" date="2019-04" db="EMBL/GenBank/DDBJ databases">
        <authorList>
            <person name="Feng G."/>
            <person name="Zhang J."/>
            <person name="Zhu H."/>
        </authorList>
    </citation>
    <scope>NUCLEOTIDE SEQUENCE [LARGE SCALE GENOMIC DNA]</scope>
    <source>
        <strain evidence="8 9">9PBR-1</strain>
    </source>
</reference>
<comment type="caution">
    <text evidence="8">The sequence shown here is derived from an EMBL/GenBank/DDBJ whole genome shotgun (WGS) entry which is preliminary data.</text>
</comment>
<evidence type="ECO:0000256" key="5">
    <source>
        <dbReference type="ARBA" id="ARBA00022692"/>
    </source>
</evidence>
<sequence>MLQLAPSQLHSLPAMKKNQQAVWSLVGLFLLAPFLALAQPTTPPPATSQYSLEQCLQFALQNQPLLRQARIDEEANEATIRIGLAGWLPQVGLNATGQHYFQLPYTVFPNAEGVNVPRQIGLRNTSTIGLAATQTIYNNDVQLALRSARPSRLFYQQNSTSARIDVVSGVSKAFYDVLLSQRQLDVLSEDIVRLQRSLQDARARYDAGIVDKIDYKQAEISLNNSIVARKQAVEAIKAKSAYLKELMGLPGQQPLTLQYDTLRLMRDAVVDTTVALETANRIEIQQLQTQKVLQEAQISYYRWGFLPSLSAFGNYNSLFQNNNFGDLYSQRFPSSYAGLQLSLPIFQGGRRLQNLRRERLTDQRLDQDIIATRNRINTEFEQALATYKGYYADYLIGQRNLALSKEVYSVVNLQYREGIKTYLDLIVAQTTLRTAQLNYYSALFQVLSSKVDLLRAQGSLATAY</sequence>
<evidence type="ECO:0000256" key="1">
    <source>
        <dbReference type="ARBA" id="ARBA00004442"/>
    </source>
</evidence>
<dbReference type="InterPro" id="IPR051906">
    <property type="entry name" value="TolC-like"/>
</dbReference>
<evidence type="ECO:0000256" key="4">
    <source>
        <dbReference type="ARBA" id="ARBA00022452"/>
    </source>
</evidence>
<gene>
    <name evidence="8" type="ORF">E5K02_19360</name>
</gene>
<keyword evidence="3" id="KW-0813">Transport</keyword>
<dbReference type="GO" id="GO:0009279">
    <property type="term" value="C:cell outer membrane"/>
    <property type="evidence" value="ECO:0007669"/>
    <property type="project" value="UniProtKB-SubCell"/>
</dbReference>
<evidence type="ECO:0000256" key="3">
    <source>
        <dbReference type="ARBA" id="ARBA00022448"/>
    </source>
</evidence>
<evidence type="ECO:0000313" key="9">
    <source>
        <dbReference type="Proteomes" id="UP000298471"/>
    </source>
</evidence>
<evidence type="ECO:0000313" key="8">
    <source>
        <dbReference type="EMBL" id="TGE23355.1"/>
    </source>
</evidence>
<evidence type="ECO:0000256" key="6">
    <source>
        <dbReference type="ARBA" id="ARBA00023136"/>
    </source>
</evidence>
<dbReference type="Proteomes" id="UP000298471">
    <property type="component" value="Unassembled WGS sequence"/>
</dbReference>
<keyword evidence="9" id="KW-1185">Reference proteome</keyword>
<dbReference type="EMBL" id="SRMB01000004">
    <property type="protein sequence ID" value="TGE23355.1"/>
    <property type="molecule type" value="Genomic_DNA"/>
</dbReference>
<dbReference type="OrthoDB" id="367883at2"/>
<dbReference type="Pfam" id="PF02321">
    <property type="entry name" value="OEP"/>
    <property type="match status" value="2"/>
</dbReference>
<dbReference type="AlphaFoldDB" id="A0A4Z0Q108"/>
<protein>
    <submittedName>
        <fullName evidence="8">TolC family protein</fullName>
    </submittedName>
</protein>
<accession>A0A4Z0Q108</accession>